<keyword evidence="3" id="KW-1185">Reference proteome</keyword>
<feature type="region of interest" description="Disordered" evidence="1">
    <location>
        <begin position="157"/>
        <end position="188"/>
    </location>
</feature>
<proteinExistence type="predicted"/>
<reference evidence="2 3" key="1">
    <citation type="submission" date="2018-08" db="EMBL/GenBank/DDBJ databases">
        <title>Genomic Encyclopedia of Archaeal and Bacterial Type Strains, Phase II (KMG-II): from individual species to whole genera.</title>
        <authorList>
            <person name="Goeker M."/>
        </authorList>
    </citation>
    <scope>NUCLEOTIDE SEQUENCE [LARGE SCALE GENOMIC DNA]</scope>
    <source>
        <strain evidence="2 3">DSM 100880</strain>
    </source>
</reference>
<feature type="compositionally biased region" description="Basic residues" evidence="1">
    <location>
        <begin position="177"/>
        <end position="188"/>
    </location>
</feature>
<dbReference type="Proteomes" id="UP000257136">
    <property type="component" value="Unassembled WGS sequence"/>
</dbReference>
<feature type="compositionally biased region" description="Basic residues" evidence="1">
    <location>
        <begin position="157"/>
        <end position="167"/>
    </location>
</feature>
<evidence type="ECO:0000313" key="3">
    <source>
        <dbReference type="Proteomes" id="UP000257136"/>
    </source>
</evidence>
<name>A0A3E0E5C6_9FLAO</name>
<accession>A0A3E0E5C6</accession>
<protein>
    <submittedName>
        <fullName evidence="2">Uncharacterized protein</fullName>
    </submittedName>
</protein>
<sequence length="188" mass="22142">MKTADKYIFQALDNYPYWLEGTIESLDYALSYNEKDTTALCLYGRVQSEQLQDYEEAKRYFQEALAINIHAVAVYPYYLDALLWNEDYEEASKLIDFALTLKGTDKTAIQLKKVTLLEKQQEVILALKLLKEIKLLITANDNLQEIEETEKRLKTKKKLLAPKKKTKSEKETPEKEKKKKSRKKWFFL</sequence>
<dbReference type="EMBL" id="QUNI01000014">
    <property type="protein sequence ID" value="REG92953.1"/>
    <property type="molecule type" value="Genomic_DNA"/>
</dbReference>
<evidence type="ECO:0000313" key="2">
    <source>
        <dbReference type="EMBL" id="REG92953.1"/>
    </source>
</evidence>
<dbReference type="OrthoDB" id="1122255at2"/>
<gene>
    <name evidence="2" type="ORF">C8P67_11450</name>
</gene>
<dbReference type="Gene3D" id="1.25.40.10">
    <property type="entry name" value="Tetratricopeptide repeat domain"/>
    <property type="match status" value="1"/>
</dbReference>
<evidence type="ECO:0000256" key="1">
    <source>
        <dbReference type="SAM" id="MobiDB-lite"/>
    </source>
</evidence>
<dbReference type="InterPro" id="IPR011990">
    <property type="entry name" value="TPR-like_helical_dom_sf"/>
</dbReference>
<dbReference type="RefSeq" id="WP_115814696.1">
    <property type="nucleotide sequence ID" value="NZ_QUNI01000014.1"/>
</dbReference>
<comment type="caution">
    <text evidence="2">The sequence shown here is derived from an EMBL/GenBank/DDBJ whole genome shotgun (WGS) entry which is preliminary data.</text>
</comment>
<organism evidence="2 3">
    <name type="scientific">Flavobacterium aquicola</name>
    <dbReference type="NCBI Taxonomy" id="1682742"/>
    <lineage>
        <taxon>Bacteria</taxon>
        <taxon>Pseudomonadati</taxon>
        <taxon>Bacteroidota</taxon>
        <taxon>Flavobacteriia</taxon>
        <taxon>Flavobacteriales</taxon>
        <taxon>Flavobacteriaceae</taxon>
        <taxon>Flavobacterium</taxon>
    </lineage>
</organism>
<dbReference type="AlphaFoldDB" id="A0A3E0E5C6"/>
<dbReference type="SUPFAM" id="SSF48452">
    <property type="entry name" value="TPR-like"/>
    <property type="match status" value="1"/>
</dbReference>